<keyword evidence="5" id="KW-0865">Zymogen</keyword>
<feature type="region of interest" description="Disordered" evidence="11">
    <location>
        <begin position="1005"/>
        <end position="1025"/>
    </location>
</feature>
<feature type="compositionally biased region" description="Basic and acidic residues" evidence="11">
    <location>
        <begin position="1011"/>
        <end position="1025"/>
    </location>
</feature>
<feature type="compositionally biased region" description="Basic and acidic residues" evidence="11">
    <location>
        <begin position="157"/>
        <end position="170"/>
    </location>
</feature>
<proteinExistence type="inferred from homology"/>
<organism evidence="13 14">
    <name type="scientific">Cystoisospora suis</name>
    <dbReference type="NCBI Taxonomy" id="483139"/>
    <lineage>
        <taxon>Eukaryota</taxon>
        <taxon>Sar</taxon>
        <taxon>Alveolata</taxon>
        <taxon>Apicomplexa</taxon>
        <taxon>Conoidasida</taxon>
        <taxon>Coccidia</taxon>
        <taxon>Eucoccidiorida</taxon>
        <taxon>Eimeriorina</taxon>
        <taxon>Sarcocystidae</taxon>
        <taxon>Cystoisospora</taxon>
    </lineage>
</organism>
<feature type="active site" description="Charge relay system" evidence="8 9">
    <location>
        <position position="721"/>
    </location>
</feature>
<feature type="compositionally biased region" description="Polar residues" evidence="11">
    <location>
        <begin position="263"/>
        <end position="277"/>
    </location>
</feature>
<dbReference type="Pfam" id="PF00082">
    <property type="entry name" value="Peptidase_S8"/>
    <property type="match status" value="1"/>
</dbReference>
<comment type="similarity">
    <text evidence="1 9 10">Belongs to the peptidase S8 family.</text>
</comment>
<keyword evidence="4 9" id="KW-0720">Serine protease</keyword>
<dbReference type="VEuPathDB" id="ToxoDB:CSUI_001225"/>
<dbReference type="InterPro" id="IPR015500">
    <property type="entry name" value="Peptidase_S8_subtilisin-rel"/>
</dbReference>
<dbReference type="PANTHER" id="PTHR43399:SF4">
    <property type="entry name" value="CELL WALL-ASSOCIATED PROTEASE"/>
    <property type="match status" value="1"/>
</dbReference>
<accession>A0A2C6KLL0</accession>
<name>A0A2C6KLL0_9APIC</name>
<feature type="region of interest" description="Disordered" evidence="11">
    <location>
        <begin position="242"/>
        <end position="280"/>
    </location>
</feature>
<dbReference type="PROSITE" id="PS00136">
    <property type="entry name" value="SUBTILASE_ASP"/>
    <property type="match status" value="1"/>
</dbReference>
<dbReference type="InterPro" id="IPR023827">
    <property type="entry name" value="Peptidase_S8_Asp-AS"/>
</dbReference>
<evidence type="ECO:0000313" key="13">
    <source>
        <dbReference type="EMBL" id="PHJ24921.1"/>
    </source>
</evidence>
<dbReference type="PROSITE" id="PS00137">
    <property type="entry name" value="SUBTILASE_HIS"/>
    <property type="match status" value="1"/>
</dbReference>
<dbReference type="InterPro" id="IPR023828">
    <property type="entry name" value="Peptidase_S8_Ser-AS"/>
</dbReference>
<dbReference type="InterPro" id="IPR034204">
    <property type="entry name" value="PfSUB1-like_cat_dom"/>
</dbReference>
<dbReference type="PROSITE" id="PS51892">
    <property type="entry name" value="SUBTILASE"/>
    <property type="match status" value="1"/>
</dbReference>
<comment type="catalytic activity">
    <reaction evidence="6">
        <text>Hydrolysis of proteins with broad specificity for peptide bonds, and a preference for a large uncharged residue in P1. Hydrolyzes peptide amides.</text>
        <dbReference type="EC" id="3.4.21.62"/>
    </reaction>
</comment>
<feature type="active site" description="Charge relay system" evidence="8 9">
    <location>
        <position position="552"/>
    </location>
</feature>
<feature type="region of interest" description="Disordered" evidence="11">
    <location>
        <begin position="1243"/>
        <end position="1268"/>
    </location>
</feature>
<evidence type="ECO:0000256" key="9">
    <source>
        <dbReference type="PROSITE-ProRule" id="PRU01240"/>
    </source>
</evidence>
<feature type="active site" description="Charge relay system" evidence="8 9">
    <location>
        <position position="496"/>
    </location>
</feature>
<dbReference type="GeneID" id="94424642"/>
<dbReference type="CDD" id="cd07473">
    <property type="entry name" value="Peptidases_S8_Subtilisin_like"/>
    <property type="match status" value="1"/>
</dbReference>
<dbReference type="EMBL" id="MIGC01000482">
    <property type="protein sequence ID" value="PHJ24921.1"/>
    <property type="molecule type" value="Genomic_DNA"/>
</dbReference>
<dbReference type="InterPro" id="IPR022398">
    <property type="entry name" value="Peptidase_S8_His-AS"/>
</dbReference>
<comment type="caution">
    <text evidence="13">The sequence shown here is derived from an EMBL/GenBank/DDBJ whole genome shotgun (WGS) entry which is preliminary data.</text>
</comment>
<evidence type="ECO:0000256" key="11">
    <source>
        <dbReference type="SAM" id="MobiDB-lite"/>
    </source>
</evidence>
<gene>
    <name evidence="13" type="ORF">CSUI_001225</name>
</gene>
<dbReference type="GO" id="GO:0004252">
    <property type="term" value="F:serine-type endopeptidase activity"/>
    <property type="evidence" value="ECO:0007669"/>
    <property type="project" value="UniProtKB-UniRule"/>
</dbReference>
<dbReference type="Gene3D" id="3.40.50.200">
    <property type="entry name" value="Peptidase S8/S53 domain"/>
    <property type="match status" value="1"/>
</dbReference>
<feature type="region of interest" description="Disordered" evidence="11">
    <location>
        <begin position="1464"/>
        <end position="1503"/>
    </location>
</feature>
<evidence type="ECO:0000256" key="4">
    <source>
        <dbReference type="ARBA" id="ARBA00022825"/>
    </source>
</evidence>
<dbReference type="SUPFAM" id="SSF52743">
    <property type="entry name" value="Subtilisin-like"/>
    <property type="match status" value="1"/>
</dbReference>
<evidence type="ECO:0000259" key="12">
    <source>
        <dbReference type="Pfam" id="PF00082"/>
    </source>
</evidence>
<keyword evidence="2 9" id="KW-0645">Protease</keyword>
<dbReference type="InterPro" id="IPR000209">
    <property type="entry name" value="Peptidase_S8/S53_dom"/>
</dbReference>
<reference evidence="13 14" key="1">
    <citation type="journal article" date="2017" name="Int. J. Parasitol.">
        <title>The genome of the protozoan parasite Cystoisospora suis and a reverse vaccinology approach to identify vaccine candidates.</title>
        <authorList>
            <person name="Palmieri N."/>
            <person name="Shrestha A."/>
            <person name="Ruttkowski B."/>
            <person name="Beck T."/>
            <person name="Vogl C."/>
            <person name="Tomley F."/>
            <person name="Blake D.P."/>
            <person name="Joachim A."/>
        </authorList>
    </citation>
    <scope>NUCLEOTIDE SEQUENCE [LARGE SCALE GENOMIC DNA]</scope>
    <source>
        <strain evidence="13 14">Wien I</strain>
    </source>
</reference>
<feature type="domain" description="Peptidase S8/S53" evidence="12">
    <location>
        <begin position="488"/>
        <end position="767"/>
    </location>
</feature>
<dbReference type="Proteomes" id="UP000221165">
    <property type="component" value="Unassembled WGS sequence"/>
</dbReference>
<evidence type="ECO:0000256" key="3">
    <source>
        <dbReference type="ARBA" id="ARBA00022801"/>
    </source>
</evidence>
<evidence type="ECO:0000256" key="5">
    <source>
        <dbReference type="ARBA" id="ARBA00023145"/>
    </source>
</evidence>
<dbReference type="RefSeq" id="XP_067926593.1">
    <property type="nucleotide sequence ID" value="XM_068061431.1"/>
</dbReference>
<feature type="region of interest" description="Disordered" evidence="11">
    <location>
        <begin position="130"/>
        <end position="220"/>
    </location>
</feature>
<dbReference type="PANTHER" id="PTHR43399">
    <property type="entry name" value="SUBTILISIN-RELATED"/>
    <property type="match status" value="1"/>
</dbReference>
<evidence type="ECO:0000256" key="7">
    <source>
        <dbReference type="ARBA" id="ARBA00023619"/>
    </source>
</evidence>
<dbReference type="GO" id="GO:0006508">
    <property type="term" value="P:proteolysis"/>
    <property type="evidence" value="ECO:0007669"/>
    <property type="project" value="UniProtKB-KW"/>
</dbReference>
<evidence type="ECO:0000256" key="6">
    <source>
        <dbReference type="ARBA" id="ARBA00023529"/>
    </source>
</evidence>
<evidence type="ECO:0000313" key="14">
    <source>
        <dbReference type="Proteomes" id="UP000221165"/>
    </source>
</evidence>
<dbReference type="InterPro" id="IPR051048">
    <property type="entry name" value="Peptidase_S8/S53_subtilisin"/>
</dbReference>
<feature type="compositionally biased region" description="Pro residues" evidence="11">
    <location>
        <begin position="1470"/>
        <end position="1503"/>
    </location>
</feature>
<dbReference type="PRINTS" id="PR00723">
    <property type="entry name" value="SUBTILISIN"/>
</dbReference>
<feature type="non-terminal residue" evidence="13">
    <location>
        <position position="1503"/>
    </location>
</feature>
<evidence type="ECO:0000256" key="10">
    <source>
        <dbReference type="RuleBase" id="RU003355"/>
    </source>
</evidence>
<dbReference type="OrthoDB" id="43334at2759"/>
<sequence>MFRLVGAERTLQVTETPRVSCRPSQGPYLVWVTRPLCLFETSSVLLSVVKLALLAAVSVLVAWESSPRGAFLLKFPSAFAQSDVTSVSAVNEILALGEKKTISVGVKNPYPYDGQLIVTVDNGEVIGPAKARPASFDSRGSVESTELTADELSDLLEGEKVKQKKTKEPAAEEGVQDDSESAEGSTEIGPASPSAQQQLRREQAPQRPLSSGAATNSITPFSSFASSGSAFIGGRGHNGPFSGYQDFSRGNPGQVEGTDVSPGITSGNARPQNTFASSAKAHSWGGSWGADWGVEAADPRALFPLKVGESSLPTRLILKMKEGNRARELDHKTREYQHQKWLDQGIVGVAAYGDTNAAAGVSVTVDDPQELESSLRSLFSFSEQQAQLVSSMNHLKQLDLLVVQMEESMMYGASDAQRLREAFAQVADVDFVEFDEVVYALEVIPNDQLFSLQWNLHYPRNRMVDVNAPQAWEVFNQAVEQAGRDDSKGRIVAVIDTGVNYLHPDLKNQMWVNMKELYGVPGVDDDGNGYVDDVYGYDFVNERGDPMDRDGHGTHCAGIIGAQMNNGLGIAGINTKARIMALKFMEGDTGYVSDAARCLDYAIQNGASVSSNSWGNAARLPRTMIEAVHRAAAKNMLVVAASGNASGGGGTGGGARDLDEAPLYPAALPNDNVLTVAAIGQGGELATFSHFGKHTVDLAAPGTNIFSTWLLDSYEYKDGTSQACPLVAGIASLLWTMKPEATYDEIRRVLVATSNHMPTIMHKVGHGLVDAYTAVLVRKCTNLGRDLTRLSQLFPPLTQLRVLANFQGTPMNFVNMPIRLQVAESPVIEFPPVVALEPALRGLHSQPVELPMRVPIDQGPVILRVVKIDATTPGTFYVLPGVGEGEIKIEKRVPLAPIKVGCHVSDRGGEEAILTLGARLDAPASGSASVQEDEPSSPVMRIYTVRLRCQTIDVTVTPPILSVTVPVNTQTKQTVQIEKGELLFHREVRYSVEFVPVLTAAALGANGGTPDAKKTSSRKHSDSRKQLDDQDFYDYIVNGADPPPGLSPVRFLWNDIMQTGQTLFTPGRQTKVRRVTLLFDFPFWGRSYRHLYVSPKGFATVENTPVEPTKQPAMPSTEPPNGILAPLWMDLPPTEPSRISNVYFQGWQDRAIVQWQNVHQRRTAFQRGGSSNSMTTFQLVLHASGRILFYYKSIAPSYTPRDWSSALMGVESPDGLSALKILDGVPPAETAILIYPTELVKGPADTPRGNSQRDSTGARAASSRFSPTVTPAARNLQLQHEAGVMTYGSQTSAISFNIDAQGQTAGDRLLGYFLIKAMYLDAEMNKVSGCGLVILDVKIEDTSVSDRSSRAKSAGSRLRGGREDSCPVTGLLETDAWEELFSLFDRRPQVALQGGTERGRESSISLGQCGLMCLQDDACGRFSYNWIKSECVRYAFYPASQGEGQETPEKRPFLQSVLDSWSDLFERRFPPPGGPLPPPGGPPLPPGGPPLPPGGPVPPPGGL</sequence>
<keyword evidence="14" id="KW-1185">Reference proteome</keyword>
<keyword evidence="3 9" id="KW-0378">Hydrolase</keyword>
<dbReference type="EC" id="3.4.21.62" evidence="7"/>
<evidence type="ECO:0000256" key="2">
    <source>
        <dbReference type="ARBA" id="ARBA00022670"/>
    </source>
</evidence>
<protein>
    <recommendedName>
        <fullName evidence="7">subtilisin</fullName>
        <ecNumber evidence="7">3.4.21.62</ecNumber>
    </recommendedName>
</protein>
<dbReference type="PROSITE" id="PS00138">
    <property type="entry name" value="SUBTILASE_SER"/>
    <property type="match status" value="1"/>
</dbReference>
<dbReference type="InterPro" id="IPR036852">
    <property type="entry name" value="Peptidase_S8/S53_dom_sf"/>
</dbReference>
<evidence type="ECO:0000256" key="8">
    <source>
        <dbReference type="PIRSR" id="PIRSR615500-1"/>
    </source>
</evidence>
<feature type="compositionally biased region" description="Polar residues" evidence="11">
    <location>
        <begin position="208"/>
        <end position="220"/>
    </location>
</feature>
<evidence type="ECO:0000256" key="1">
    <source>
        <dbReference type="ARBA" id="ARBA00011073"/>
    </source>
</evidence>